<dbReference type="CDD" id="cd21175">
    <property type="entry name" value="LPMO_AA9"/>
    <property type="match status" value="1"/>
</dbReference>
<evidence type="ECO:0000256" key="4">
    <source>
        <dbReference type="ARBA" id="ARBA00010617"/>
    </source>
</evidence>
<name>A0ABR3R2U7_9PLEO</name>
<keyword evidence="7" id="KW-0408">Iron</keyword>
<dbReference type="Pfam" id="PF03443">
    <property type="entry name" value="AA9"/>
    <property type="match status" value="1"/>
</dbReference>
<dbReference type="PRINTS" id="PR00465">
    <property type="entry name" value="EP450IV"/>
</dbReference>
<proteinExistence type="inferred from homology"/>
<evidence type="ECO:0000256" key="5">
    <source>
        <dbReference type="ARBA" id="ARBA00022525"/>
    </source>
</evidence>
<comment type="cofactor">
    <cofactor evidence="1">
        <name>heme</name>
        <dbReference type="ChEBI" id="CHEBI:30413"/>
    </cofactor>
</comment>
<comment type="cofactor">
    <cofactor evidence="2">
        <name>Cu(2+)</name>
        <dbReference type="ChEBI" id="CHEBI:29036"/>
    </cofactor>
</comment>
<keyword evidence="5" id="KW-0964">Secreted</keyword>
<dbReference type="InterPro" id="IPR049892">
    <property type="entry name" value="AA9"/>
</dbReference>
<dbReference type="SUPFAM" id="SSF49899">
    <property type="entry name" value="Concanavalin A-like lectins/glucanases"/>
    <property type="match status" value="1"/>
</dbReference>
<evidence type="ECO:0000256" key="8">
    <source>
        <dbReference type="ARBA" id="ARBA00023157"/>
    </source>
</evidence>
<evidence type="ECO:0000256" key="3">
    <source>
        <dbReference type="ARBA" id="ARBA00004613"/>
    </source>
</evidence>
<organism evidence="10 11">
    <name type="scientific">Paraconiothyrium brasiliense</name>
    <dbReference type="NCBI Taxonomy" id="300254"/>
    <lineage>
        <taxon>Eukaryota</taxon>
        <taxon>Fungi</taxon>
        <taxon>Dikarya</taxon>
        <taxon>Ascomycota</taxon>
        <taxon>Pezizomycotina</taxon>
        <taxon>Dothideomycetes</taxon>
        <taxon>Pleosporomycetidae</taxon>
        <taxon>Pleosporales</taxon>
        <taxon>Massarineae</taxon>
        <taxon>Didymosphaeriaceae</taxon>
        <taxon>Paraconiothyrium</taxon>
    </lineage>
</organism>
<keyword evidence="8" id="KW-1015">Disulfide bond</keyword>
<dbReference type="PROSITE" id="PS51762">
    <property type="entry name" value="GH16_2"/>
    <property type="match status" value="1"/>
</dbReference>
<dbReference type="Gene3D" id="1.10.630.10">
    <property type="entry name" value="Cytochrome P450"/>
    <property type="match status" value="2"/>
</dbReference>
<keyword evidence="6" id="KW-0479">Metal-binding</keyword>
<evidence type="ECO:0000313" key="10">
    <source>
        <dbReference type="EMBL" id="KAL1598750.1"/>
    </source>
</evidence>
<reference evidence="10 11" key="1">
    <citation type="submission" date="2024-02" db="EMBL/GenBank/DDBJ databases">
        <title>De novo assembly and annotation of 12 fungi associated with fruit tree decline syndrome in Ontario, Canada.</title>
        <authorList>
            <person name="Sulman M."/>
            <person name="Ellouze W."/>
            <person name="Ilyukhin E."/>
        </authorList>
    </citation>
    <scope>NUCLEOTIDE SEQUENCE [LARGE SCALE GENOMIC DNA]</scope>
    <source>
        <strain evidence="10 11">M42-189</strain>
    </source>
</reference>
<accession>A0ABR3R2U7</accession>
<dbReference type="InterPro" id="IPR005103">
    <property type="entry name" value="AA9_LPMO"/>
</dbReference>
<gene>
    <name evidence="10" type="ORF">SLS60_007891</name>
</gene>
<dbReference type="InterPro" id="IPR036396">
    <property type="entry name" value="Cyt_P450_sf"/>
</dbReference>
<dbReference type="InterPro" id="IPR001128">
    <property type="entry name" value="Cyt_P450"/>
</dbReference>
<dbReference type="InterPro" id="IPR000757">
    <property type="entry name" value="Beta-glucanase-like"/>
</dbReference>
<evidence type="ECO:0000256" key="2">
    <source>
        <dbReference type="ARBA" id="ARBA00001973"/>
    </source>
</evidence>
<dbReference type="PANTHER" id="PTHR33353">
    <property type="entry name" value="PUTATIVE (AFU_ORTHOLOGUE AFUA_1G12560)-RELATED"/>
    <property type="match status" value="1"/>
</dbReference>
<dbReference type="PANTHER" id="PTHR33353:SF34">
    <property type="entry name" value="ENDO-BETA-1,4-GLUCANASE D"/>
    <property type="match status" value="1"/>
</dbReference>
<evidence type="ECO:0000259" key="9">
    <source>
        <dbReference type="PROSITE" id="PS51762"/>
    </source>
</evidence>
<dbReference type="EMBL" id="JAKJXO020000011">
    <property type="protein sequence ID" value="KAL1598750.1"/>
    <property type="molecule type" value="Genomic_DNA"/>
</dbReference>
<dbReference type="PRINTS" id="PR00385">
    <property type="entry name" value="P450"/>
</dbReference>
<sequence length="959" mass="104622">MASTGLSALAVLAALAGYFLFKLRKNRLMIRRLQHAGLDMPSDHSFVWGHLPQMAEAQKAFPATASHDYGVAALAKPFTNGVFIIDTWPFSLPLLVISTPTAANALQKYSPSLIKPDDVNGPLDTLSAGSSMMTMPEDQWKRWRTLFNPSFSITYLTQLAPTVAGEVSIFCEKLREVAKEGNSILLEPLASRLTIDVVGRISFGEPMGHQHQDHPIAATIRSQAKWISFSPIVEPWTMLNPKRPFILWNNNRLFRKHIGAVIDKRFDEVKAATKETSKAKALLPAALESYISDARTRGVSPALLDPSFKSSLITRIRAEHDAVFGTDIFTTHIMSVIQQEPERLNQLPYTLAVIKETLRLYPPVSGIRMGTPDVSLPDDSGKLFPTVGVKIWTNHTSMHLNEKYWVEAERFLPERWLAKEGDRLYPTKGAWRPFEHGSRNCIGQALALIELKLVLVMTLREFNFEPAYAADGGEIFGTKAWISGNQGVGGVPNPLMIGLSYAATLIPETVLDSTSSLTQYFSYNYPWGTDHNGGARMAPSHAVISTPGTLTLTAQKVSGQPPATHGGKQIPINYLSGAVFAKQHFTIPSGGGFVFSGSFQATTTKGTWPAFWLTAVNGWPPEIDMAEWKGSGKVSFNTFNTSSVLQWKDVDYVDPGNFHNIKCQVRDRGNGKDAQVKYFLNDVEVTTHYGKDYVGKPLYLIINLQMEGSSNGPGPASTAFFETASAHGFVTQITDNGVTTKGSDPVWYYYVQNGQARPVTAGWDSLNQDNGFVSPDSFTTADINCHKSAQAGQAYATVKAGDTVNFVWNTWPDSHKGPVINYIAPCNGECTSLSPSSLKWSKISQAGLITPGGSGTWASDNLIKNSFTASTVIPKNLKAGNYVIRHEIIALHGAGNDNGAQIYPQCLNLKITGSGTIAPTSGVAGTSLYKRTDPGILFNLYNSPTSYTIPGPALWTAAN</sequence>
<dbReference type="SUPFAM" id="SSF48264">
    <property type="entry name" value="Cytochrome P450"/>
    <property type="match status" value="1"/>
</dbReference>
<dbReference type="Gene3D" id="2.60.120.200">
    <property type="match status" value="1"/>
</dbReference>
<dbReference type="Pfam" id="PF00067">
    <property type="entry name" value="p450"/>
    <property type="match status" value="2"/>
</dbReference>
<evidence type="ECO:0000313" key="11">
    <source>
        <dbReference type="Proteomes" id="UP001521785"/>
    </source>
</evidence>
<evidence type="ECO:0000256" key="6">
    <source>
        <dbReference type="ARBA" id="ARBA00022723"/>
    </source>
</evidence>
<feature type="domain" description="GH16" evidence="9">
    <location>
        <begin position="486"/>
        <end position="744"/>
    </location>
</feature>
<evidence type="ECO:0000256" key="1">
    <source>
        <dbReference type="ARBA" id="ARBA00001971"/>
    </source>
</evidence>
<dbReference type="Proteomes" id="UP001521785">
    <property type="component" value="Unassembled WGS sequence"/>
</dbReference>
<protein>
    <recommendedName>
        <fullName evidence="9">GH16 domain-containing protein</fullName>
    </recommendedName>
</protein>
<comment type="similarity">
    <text evidence="4">Belongs to the cytochrome P450 family.</text>
</comment>
<keyword evidence="11" id="KW-1185">Reference proteome</keyword>
<comment type="subcellular location">
    <subcellularLocation>
        <location evidence="3">Secreted</location>
    </subcellularLocation>
</comment>
<dbReference type="InterPro" id="IPR002403">
    <property type="entry name" value="Cyt_P450_E_grp-IV"/>
</dbReference>
<dbReference type="InterPro" id="IPR013320">
    <property type="entry name" value="ConA-like_dom_sf"/>
</dbReference>
<evidence type="ECO:0000256" key="7">
    <source>
        <dbReference type="ARBA" id="ARBA00023004"/>
    </source>
</evidence>
<dbReference type="Gene3D" id="2.70.50.70">
    <property type="match status" value="1"/>
</dbReference>
<comment type="caution">
    <text evidence="10">The sequence shown here is derived from an EMBL/GenBank/DDBJ whole genome shotgun (WGS) entry which is preliminary data.</text>
</comment>